<gene>
    <name evidence="2" type="ORF">CDO81_04335</name>
</gene>
<dbReference type="OrthoDB" id="5958009at2"/>
<dbReference type="RefSeq" id="WP_088481894.1">
    <property type="nucleotide sequence ID" value="NZ_NISI01000001.1"/>
</dbReference>
<dbReference type="Gene3D" id="1.10.10.1320">
    <property type="entry name" value="Anti-sigma factor, zinc-finger domain"/>
    <property type="match status" value="1"/>
</dbReference>
<dbReference type="AlphaFoldDB" id="A0A254NHQ2"/>
<dbReference type="Proteomes" id="UP000197446">
    <property type="component" value="Unassembled WGS sequence"/>
</dbReference>
<protein>
    <recommendedName>
        <fullName evidence="1">Putative zinc-finger domain-containing protein</fullName>
    </recommendedName>
</protein>
<evidence type="ECO:0000313" key="2">
    <source>
        <dbReference type="EMBL" id="OWR05687.1"/>
    </source>
</evidence>
<keyword evidence="3" id="KW-1185">Reference proteome</keyword>
<evidence type="ECO:0000313" key="3">
    <source>
        <dbReference type="Proteomes" id="UP000197446"/>
    </source>
</evidence>
<evidence type="ECO:0000259" key="1">
    <source>
        <dbReference type="Pfam" id="PF13490"/>
    </source>
</evidence>
<reference evidence="2 3" key="1">
    <citation type="journal article" date="2007" name="Int. J. Syst. Evol. Microbiol.">
        <title>Description of Pelomonas aquatica sp. nov. and Pelomonas puraquae sp. nov., isolated from industrial and haemodialysis water.</title>
        <authorList>
            <person name="Gomila M."/>
            <person name="Bowien B."/>
            <person name="Falsen E."/>
            <person name="Moore E.R."/>
            <person name="Lalucat J."/>
        </authorList>
    </citation>
    <scope>NUCLEOTIDE SEQUENCE [LARGE SCALE GENOMIC DNA]</scope>
    <source>
        <strain evidence="2 3">CCUG 52769</strain>
    </source>
</reference>
<accession>A0A254NHQ2</accession>
<feature type="domain" description="Putative zinc-finger" evidence="1">
    <location>
        <begin position="14"/>
        <end position="46"/>
    </location>
</feature>
<proteinExistence type="predicted"/>
<comment type="caution">
    <text evidence="2">The sequence shown here is derived from an EMBL/GenBank/DDBJ whole genome shotgun (WGS) entry which is preliminary data.</text>
</comment>
<sequence length="204" mass="21297">MSVVIPMDNDEHAAVQALLPWYARGQLDEGERLQVQQHLLHCATCRQELAAEQPMQTLLNVAGAAAPVGDVEAGLARMHALMSPRPPRAAAPAPRWVPWALGLQGAAVAVLLGVLLTTRQDPPAYQGLSAAGTAPVAADALVMFKPGTSEQAVRELLQAQKAGVVSGPTETGAWLLRVDAPGLAALRQAPIVAMAEPLQPGPGR</sequence>
<dbReference type="InterPro" id="IPR027383">
    <property type="entry name" value="Znf_put"/>
</dbReference>
<dbReference type="Pfam" id="PF13490">
    <property type="entry name" value="zf-HC2"/>
    <property type="match status" value="1"/>
</dbReference>
<dbReference type="EMBL" id="NISI01000001">
    <property type="protein sequence ID" value="OWR05687.1"/>
    <property type="molecule type" value="Genomic_DNA"/>
</dbReference>
<organism evidence="2 3">
    <name type="scientific">Roseateles puraquae</name>
    <dbReference type="NCBI Taxonomy" id="431059"/>
    <lineage>
        <taxon>Bacteria</taxon>
        <taxon>Pseudomonadati</taxon>
        <taxon>Pseudomonadota</taxon>
        <taxon>Betaproteobacteria</taxon>
        <taxon>Burkholderiales</taxon>
        <taxon>Sphaerotilaceae</taxon>
        <taxon>Roseateles</taxon>
    </lineage>
</organism>
<dbReference type="InterPro" id="IPR041916">
    <property type="entry name" value="Anti_sigma_zinc_sf"/>
</dbReference>
<name>A0A254NHQ2_9BURK</name>